<evidence type="ECO:0000259" key="8">
    <source>
        <dbReference type="Pfam" id="PF16822"/>
    </source>
</evidence>
<dbReference type="RefSeq" id="WP_066398068.1">
    <property type="nucleotide sequence ID" value="NZ_JAGIKZ010000019.1"/>
</dbReference>
<accession>A0ABS4RHI8</accession>
<dbReference type="Proteomes" id="UP001519293">
    <property type="component" value="Unassembled WGS sequence"/>
</dbReference>
<evidence type="ECO:0000256" key="6">
    <source>
        <dbReference type="ARBA" id="ARBA00022841"/>
    </source>
</evidence>
<proteinExistence type="predicted"/>
<feature type="transmembrane region" description="Helical" evidence="7">
    <location>
        <begin position="7"/>
        <end position="26"/>
    </location>
</feature>
<protein>
    <recommendedName>
        <fullName evidence="8">AlgX/AlgJ SGNH hydrolase-like domain-containing protein</fullName>
    </recommendedName>
</protein>
<reference evidence="9 10" key="1">
    <citation type="submission" date="2021-03" db="EMBL/GenBank/DDBJ databases">
        <title>Genomic Encyclopedia of Type Strains, Phase IV (KMG-IV): sequencing the most valuable type-strain genomes for metagenomic binning, comparative biology and taxonomic classification.</title>
        <authorList>
            <person name="Goeker M."/>
        </authorList>
    </citation>
    <scope>NUCLEOTIDE SEQUENCE [LARGE SCALE GENOMIC DNA]</scope>
    <source>
        <strain evidence="9 10">DSM 26675</strain>
    </source>
</reference>
<evidence type="ECO:0000256" key="7">
    <source>
        <dbReference type="SAM" id="Phobius"/>
    </source>
</evidence>
<keyword evidence="7" id="KW-1133">Transmembrane helix</keyword>
<evidence type="ECO:0000256" key="1">
    <source>
        <dbReference type="ARBA" id="ARBA00004418"/>
    </source>
</evidence>
<name>A0ABS4RHI8_9BACI</name>
<keyword evidence="6" id="KW-0016">Alginate biosynthesis</keyword>
<evidence type="ECO:0000256" key="2">
    <source>
        <dbReference type="ARBA" id="ARBA00005182"/>
    </source>
</evidence>
<sequence>MKIFKVYNLITIIIFLGVIFIPLFTVNTTSGRISTTENRALASFPSFKMGDNRFNAKFIQEFEKWFNDNMGLRDQLVKFNTIMQYKLFGQLTKKDVIIGKDNWVFYVTDDIIKDFQNLNTPSDQQLLSWGNSLERVDNYLKERKIPFIMMLNPDKKTIYPEKYPATIIKNDRVSKTDILTNYLNKNTDIDFFTPIDALLQAKDKATVYSPRFDNAHWNSYGALIGYQELMNKVKGYFPNIKMLSWDDFQIDKYKRTEKVYNAVSFAETDYGFVLKNRRSAINMDGYFQNLNLVNNNVSYRYENEDKTLPKALVFGDSYFYGFLIPDLAESFSEFTFIHSDNIDKIENFVGIYNPDIVIFENVERMLDHSMEILGNSKESFVDYKNYVNLPTINNPTMWVDYSDNILVQHQGTIKINNTSKVVNINGWAIDSEGNNIAGDIYLKVGNKYYSGSYGLPRISVAEVLKNPSLTNSGFSFNISTSELKKERKVSFIIIANDKTYQYAPIEYKVEVN</sequence>
<comment type="subcellular location">
    <subcellularLocation>
        <location evidence="1">Periplasm</location>
    </subcellularLocation>
</comment>
<feature type="domain" description="AlgX/AlgJ SGNH hydrolase-like" evidence="8">
    <location>
        <begin position="96"/>
        <end position="258"/>
    </location>
</feature>
<evidence type="ECO:0000313" key="10">
    <source>
        <dbReference type="Proteomes" id="UP001519293"/>
    </source>
</evidence>
<gene>
    <name evidence="9" type="ORF">J2Z40_002920</name>
</gene>
<evidence type="ECO:0000256" key="3">
    <source>
        <dbReference type="ARBA" id="ARBA00022679"/>
    </source>
</evidence>
<keyword evidence="10" id="KW-1185">Reference proteome</keyword>
<evidence type="ECO:0000313" key="9">
    <source>
        <dbReference type="EMBL" id="MBP2242346.1"/>
    </source>
</evidence>
<dbReference type="EMBL" id="JAGIKZ010000019">
    <property type="protein sequence ID" value="MBP2242346.1"/>
    <property type="molecule type" value="Genomic_DNA"/>
</dbReference>
<keyword evidence="5" id="KW-0574">Periplasm</keyword>
<keyword evidence="4" id="KW-0732">Signal</keyword>
<dbReference type="Pfam" id="PF16822">
    <property type="entry name" value="ALGX"/>
    <property type="match status" value="1"/>
</dbReference>
<keyword evidence="3" id="KW-0808">Transferase</keyword>
<keyword evidence="7" id="KW-0472">Membrane</keyword>
<dbReference type="InterPro" id="IPR031811">
    <property type="entry name" value="ALGX/ALGJ_SGNH-like"/>
</dbReference>
<evidence type="ECO:0000256" key="5">
    <source>
        <dbReference type="ARBA" id="ARBA00022764"/>
    </source>
</evidence>
<organism evidence="9 10">
    <name type="scientific">Cytobacillus eiseniae</name>
    <dbReference type="NCBI Taxonomy" id="762947"/>
    <lineage>
        <taxon>Bacteria</taxon>
        <taxon>Bacillati</taxon>
        <taxon>Bacillota</taxon>
        <taxon>Bacilli</taxon>
        <taxon>Bacillales</taxon>
        <taxon>Bacillaceae</taxon>
        <taxon>Cytobacillus</taxon>
    </lineage>
</organism>
<comment type="caution">
    <text evidence="9">The sequence shown here is derived from an EMBL/GenBank/DDBJ whole genome shotgun (WGS) entry which is preliminary data.</text>
</comment>
<keyword evidence="7" id="KW-0812">Transmembrane</keyword>
<evidence type="ECO:0000256" key="4">
    <source>
        <dbReference type="ARBA" id="ARBA00022729"/>
    </source>
</evidence>
<comment type="pathway">
    <text evidence="2">Glycan biosynthesis; alginate biosynthesis.</text>
</comment>